<feature type="transmembrane region" description="Helical" evidence="6">
    <location>
        <begin position="105"/>
        <end position="126"/>
    </location>
</feature>
<evidence type="ECO:0000256" key="2">
    <source>
        <dbReference type="ARBA" id="ARBA00022448"/>
    </source>
</evidence>
<dbReference type="InterPro" id="IPR020846">
    <property type="entry name" value="MFS_dom"/>
</dbReference>
<evidence type="ECO:0000256" key="6">
    <source>
        <dbReference type="SAM" id="Phobius"/>
    </source>
</evidence>
<evidence type="ECO:0000313" key="8">
    <source>
        <dbReference type="EMBL" id="VDD96559.1"/>
    </source>
</evidence>
<comment type="subcellular location">
    <subcellularLocation>
        <location evidence="1">Membrane</location>
        <topology evidence="1">Multi-pass membrane protein</topology>
    </subcellularLocation>
</comment>
<dbReference type="InterPro" id="IPR036259">
    <property type="entry name" value="MFS_trans_sf"/>
</dbReference>
<dbReference type="InterPro" id="IPR045263">
    <property type="entry name" value="GLUT"/>
</dbReference>
<dbReference type="PANTHER" id="PTHR23503">
    <property type="entry name" value="SOLUTE CARRIER FAMILY 2"/>
    <property type="match status" value="1"/>
</dbReference>
<evidence type="ECO:0000256" key="1">
    <source>
        <dbReference type="ARBA" id="ARBA00004141"/>
    </source>
</evidence>
<organism evidence="10">
    <name type="scientific">Enterobius vermicularis</name>
    <name type="common">Human pinworm</name>
    <dbReference type="NCBI Taxonomy" id="51028"/>
    <lineage>
        <taxon>Eukaryota</taxon>
        <taxon>Metazoa</taxon>
        <taxon>Ecdysozoa</taxon>
        <taxon>Nematoda</taxon>
        <taxon>Chromadorea</taxon>
        <taxon>Rhabditida</taxon>
        <taxon>Spirurina</taxon>
        <taxon>Oxyuridomorpha</taxon>
        <taxon>Oxyuroidea</taxon>
        <taxon>Oxyuridae</taxon>
        <taxon>Enterobius</taxon>
    </lineage>
</organism>
<dbReference type="Pfam" id="PF00083">
    <property type="entry name" value="Sugar_tr"/>
    <property type="match status" value="1"/>
</dbReference>
<name>A0A0N4VMB4_ENTVE</name>
<proteinExistence type="predicted"/>
<dbReference type="InterPro" id="IPR005829">
    <property type="entry name" value="Sugar_transporter_CS"/>
</dbReference>
<accession>A0A0N4VMB4</accession>
<dbReference type="SUPFAM" id="SSF103473">
    <property type="entry name" value="MFS general substrate transporter"/>
    <property type="match status" value="1"/>
</dbReference>
<feature type="domain" description="Major facilitator superfamily (MFS) profile" evidence="7">
    <location>
        <begin position="1"/>
        <end position="261"/>
    </location>
</feature>
<keyword evidence="9" id="KW-1185">Reference proteome</keyword>
<keyword evidence="3 6" id="KW-0812">Transmembrane</keyword>
<feature type="transmembrane region" description="Helical" evidence="6">
    <location>
        <begin position="14"/>
        <end position="35"/>
    </location>
</feature>
<reference evidence="8 9" key="2">
    <citation type="submission" date="2018-10" db="EMBL/GenBank/DDBJ databases">
        <authorList>
            <consortium name="Pathogen Informatics"/>
        </authorList>
    </citation>
    <scope>NUCLEOTIDE SEQUENCE [LARGE SCALE GENOMIC DNA]</scope>
</reference>
<dbReference type="InterPro" id="IPR005828">
    <property type="entry name" value="MFS_sugar_transport-like"/>
</dbReference>
<dbReference type="GO" id="GO:0016020">
    <property type="term" value="C:membrane"/>
    <property type="evidence" value="ECO:0007669"/>
    <property type="project" value="UniProtKB-SubCell"/>
</dbReference>
<evidence type="ECO:0000256" key="4">
    <source>
        <dbReference type="ARBA" id="ARBA00022989"/>
    </source>
</evidence>
<dbReference type="Gene3D" id="1.20.1250.20">
    <property type="entry name" value="MFS general substrate transporter like domains"/>
    <property type="match status" value="1"/>
</dbReference>
<dbReference type="EMBL" id="UXUI01011863">
    <property type="protein sequence ID" value="VDD96559.1"/>
    <property type="molecule type" value="Genomic_DNA"/>
</dbReference>
<dbReference type="Proteomes" id="UP000274131">
    <property type="component" value="Unassembled WGS sequence"/>
</dbReference>
<dbReference type="WBParaSite" id="EVEC_0001206501-mRNA-1">
    <property type="protein sequence ID" value="EVEC_0001206501-mRNA-1"/>
    <property type="gene ID" value="EVEC_0001206501"/>
</dbReference>
<protein>
    <submittedName>
        <fullName evidence="10">MFS domain-containing protein</fullName>
    </submittedName>
</protein>
<dbReference type="PANTHER" id="PTHR23503:SF8">
    <property type="entry name" value="FACILITATED GLUCOSE TRANSPORTER PROTEIN 1"/>
    <property type="match status" value="1"/>
</dbReference>
<evidence type="ECO:0000256" key="5">
    <source>
        <dbReference type="ARBA" id="ARBA00023136"/>
    </source>
</evidence>
<dbReference type="PROSITE" id="PS50850">
    <property type="entry name" value="MFS"/>
    <property type="match status" value="1"/>
</dbReference>
<gene>
    <name evidence="8" type="ORF">EVEC_LOCUS11310</name>
</gene>
<keyword evidence="5 6" id="KW-0472">Membrane</keyword>
<dbReference type="STRING" id="51028.A0A0N4VMB4"/>
<dbReference type="GO" id="GO:0015149">
    <property type="term" value="F:hexose transmembrane transporter activity"/>
    <property type="evidence" value="ECO:0007669"/>
    <property type="project" value="TreeGrafter"/>
</dbReference>
<evidence type="ECO:0000313" key="9">
    <source>
        <dbReference type="Proteomes" id="UP000274131"/>
    </source>
</evidence>
<evidence type="ECO:0000256" key="3">
    <source>
        <dbReference type="ARBA" id="ARBA00022692"/>
    </source>
</evidence>
<feature type="transmembrane region" description="Helical" evidence="6">
    <location>
        <begin position="80"/>
        <end position="100"/>
    </location>
</feature>
<feature type="transmembrane region" description="Helical" evidence="6">
    <location>
        <begin position="47"/>
        <end position="65"/>
    </location>
</feature>
<dbReference type="AlphaFoldDB" id="A0A0N4VMB4"/>
<reference evidence="10" key="1">
    <citation type="submission" date="2017-02" db="UniProtKB">
        <authorList>
            <consortium name="WormBaseParasite"/>
        </authorList>
    </citation>
    <scope>IDENTIFICATION</scope>
</reference>
<dbReference type="PROSITE" id="PS00217">
    <property type="entry name" value="SUGAR_TRANSPORT_2"/>
    <property type="match status" value="1"/>
</dbReference>
<evidence type="ECO:0000313" key="10">
    <source>
        <dbReference type="WBParaSite" id="EVEC_0001206501-mRNA-1"/>
    </source>
</evidence>
<evidence type="ECO:0000259" key="7">
    <source>
        <dbReference type="PROSITE" id="PS50850"/>
    </source>
</evidence>
<keyword evidence="4 6" id="KW-1133">Transmembrane helix</keyword>
<keyword evidence="2" id="KW-0813">Transport</keyword>
<dbReference type="OrthoDB" id="4540492at2759"/>
<sequence length="261" mass="29770">MIGGPLSNLIGRRMAMFINLIFAVIAGVLFLLAYFCKCWYLLFPGRFLIGINSGISTTAGITYITELSPINLRGMLGSTHQLFVTLGILISNILSFEFIFGTHKLWWIIFAITFIPIIIQFILTFFCPESPQYTLCFKNDEEQAFKDLRKLRDKNYDVQAEIDFLKRQQSSLKDVKVVGVLELRKYEYRWSAFLACFLQFTQQFSGINAAMYYSGEIFLAAGLTGFVNTLANCGVTLANVVMTWIIDGLEDDLYSYLQFLE</sequence>